<dbReference type="OrthoDB" id="1394818at2759"/>
<comment type="subcellular location">
    <subcellularLocation>
        <location evidence="1">Cell envelope</location>
    </subcellularLocation>
</comment>
<dbReference type="PANTHER" id="PTHR48059:SF38">
    <property type="entry name" value="OS04G0534166 PROTEIN"/>
    <property type="match status" value="1"/>
</dbReference>
<dbReference type="Pfam" id="PF00560">
    <property type="entry name" value="LRR_1"/>
    <property type="match status" value="3"/>
</dbReference>
<keyword evidence="2" id="KW-0677">Repeat</keyword>
<keyword evidence="3" id="KW-1133">Transmembrane helix</keyword>
<evidence type="ECO:0000313" key="5">
    <source>
        <dbReference type="Proteomes" id="UP000193411"/>
    </source>
</evidence>
<sequence>MSSDNRSSGASPDCAVVTKFGFITDSPNCCQSRDVTCRDGRVVAIDSYYWSGRSSISFSSSQSATPAPPKKDFTIPADIDSLTELQRLKLVLSQEASYAPGTTIPPSIGKLSKLTELDIRDGGLVGTIPSEIANIPNLGFLRLSNHSLTGTIPPAIGNLKNLTVLDLSRNKLSGSLPSGLGDRNLTTLNVARNNLTGIVPKLSPTIYNCELTSTFDDGNDFWCYGAGGAAPPSMCDTDTRVFLPRTCPAGLDGSGPSPFLRPGFIATIAIAVLIPLLAVLCVK</sequence>
<feature type="transmembrane region" description="Helical" evidence="3">
    <location>
        <begin position="263"/>
        <end position="282"/>
    </location>
</feature>
<evidence type="ECO:0000256" key="1">
    <source>
        <dbReference type="ARBA" id="ARBA00004196"/>
    </source>
</evidence>
<dbReference type="InterPro" id="IPR032675">
    <property type="entry name" value="LRR_dom_sf"/>
</dbReference>
<evidence type="ECO:0000256" key="2">
    <source>
        <dbReference type="ARBA" id="ARBA00022737"/>
    </source>
</evidence>
<reference evidence="4 5" key="1">
    <citation type="submission" date="2016-07" db="EMBL/GenBank/DDBJ databases">
        <title>Pervasive Adenine N6-methylation of Active Genes in Fungi.</title>
        <authorList>
            <consortium name="DOE Joint Genome Institute"/>
            <person name="Mondo S.J."/>
            <person name="Dannebaum R.O."/>
            <person name="Kuo R.C."/>
            <person name="Labutti K."/>
            <person name="Haridas S."/>
            <person name="Kuo A."/>
            <person name="Salamov A."/>
            <person name="Ahrendt S.R."/>
            <person name="Lipzen A."/>
            <person name="Sullivan W."/>
            <person name="Andreopoulos W.B."/>
            <person name="Clum A."/>
            <person name="Lindquist E."/>
            <person name="Daum C."/>
            <person name="Ramamoorthy G.K."/>
            <person name="Gryganskyi A."/>
            <person name="Culley D."/>
            <person name="Magnuson J.K."/>
            <person name="James T.Y."/>
            <person name="O'Malley M.A."/>
            <person name="Stajich J.E."/>
            <person name="Spatafora J.W."/>
            <person name="Visel A."/>
            <person name="Grigoriev I.V."/>
        </authorList>
    </citation>
    <scope>NUCLEOTIDE SEQUENCE [LARGE SCALE GENOMIC DNA]</scope>
    <source>
        <strain evidence="4 5">PL171</strain>
    </source>
</reference>
<comment type="caution">
    <text evidence="4">The sequence shown here is derived from an EMBL/GenBank/DDBJ whole genome shotgun (WGS) entry which is preliminary data.</text>
</comment>
<keyword evidence="5" id="KW-1185">Reference proteome</keyword>
<dbReference type="Gene3D" id="3.80.10.10">
    <property type="entry name" value="Ribonuclease Inhibitor"/>
    <property type="match status" value="1"/>
</dbReference>
<evidence type="ECO:0000256" key="3">
    <source>
        <dbReference type="SAM" id="Phobius"/>
    </source>
</evidence>
<evidence type="ECO:0008006" key="6">
    <source>
        <dbReference type="Google" id="ProtNLM"/>
    </source>
</evidence>
<dbReference type="PANTHER" id="PTHR48059">
    <property type="entry name" value="POLYGALACTURONASE INHIBITOR 1"/>
    <property type="match status" value="1"/>
</dbReference>
<keyword evidence="3" id="KW-0472">Membrane</keyword>
<dbReference type="AlphaFoldDB" id="A0A1Y2HDP6"/>
<gene>
    <name evidence="4" type="ORF">BCR44DRAFT_66822</name>
</gene>
<keyword evidence="3" id="KW-0812">Transmembrane</keyword>
<evidence type="ECO:0000313" key="4">
    <source>
        <dbReference type="EMBL" id="ORZ32708.1"/>
    </source>
</evidence>
<dbReference type="SUPFAM" id="SSF52058">
    <property type="entry name" value="L domain-like"/>
    <property type="match status" value="1"/>
</dbReference>
<proteinExistence type="predicted"/>
<dbReference type="EMBL" id="MCFL01000043">
    <property type="protein sequence ID" value="ORZ32708.1"/>
    <property type="molecule type" value="Genomic_DNA"/>
</dbReference>
<organism evidence="4 5">
    <name type="scientific">Catenaria anguillulae PL171</name>
    <dbReference type="NCBI Taxonomy" id="765915"/>
    <lineage>
        <taxon>Eukaryota</taxon>
        <taxon>Fungi</taxon>
        <taxon>Fungi incertae sedis</taxon>
        <taxon>Blastocladiomycota</taxon>
        <taxon>Blastocladiomycetes</taxon>
        <taxon>Blastocladiales</taxon>
        <taxon>Catenariaceae</taxon>
        <taxon>Catenaria</taxon>
    </lineage>
</organism>
<name>A0A1Y2HDP6_9FUNG</name>
<dbReference type="STRING" id="765915.A0A1Y2HDP6"/>
<dbReference type="InterPro" id="IPR051848">
    <property type="entry name" value="PGIP"/>
</dbReference>
<protein>
    <recommendedName>
        <fullName evidence="6">L domain-like protein</fullName>
    </recommendedName>
</protein>
<dbReference type="InterPro" id="IPR001611">
    <property type="entry name" value="Leu-rich_rpt"/>
</dbReference>
<dbReference type="FunFam" id="3.80.10.10:FF:000383">
    <property type="entry name" value="Leucine-rich repeat receptor protein kinase EMS1"/>
    <property type="match status" value="1"/>
</dbReference>
<accession>A0A1Y2HDP6</accession>
<dbReference type="Proteomes" id="UP000193411">
    <property type="component" value="Unassembled WGS sequence"/>
</dbReference>